<name>A0A1M5P9C4_9FLAO</name>
<accession>A0A1M5P9C4</accession>
<keyword evidence="2" id="KW-1185">Reference proteome</keyword>
<dbReference type="STRING" id="468056.SAMN05443549_109115"/>
<dbReference type="EMBL" id="FQWB01000009">
    <property type="protein sequence ID" value="SHG98421.1"/>
    <property type="molecule type" value="Genomic_DNA"/>
</dbReference>
<evidence type="ECO:0000313" key="2">
    <source>
        <dbReference type="Proteomes" id="UP000184516"/>
    </source>
</evidence>
<evidence type="ECO:0000313" key="1">
    <source>
        <dbReference type="EMBL" id="SHG98421.1"/>
    </source>
</evidence>
<reference evidence="2" key="1">
    <citation type="submission" date="2016-11" db="EMBL/GenBank/DDBJ databases">
        <authorList>
            <person name="Varghese N."/>
            <person name="Submissions S."/>
        </authorList>
    </citation>
    <scope>NUCLEOTIDE SEQUENCE [LARGE SCALE GENOMIC DNA]</scope>
    <source>
        <strain evidence="2">DSM 19978</strain>
    </source>
</reference>
<dbReference type="AlphaFoldDB" id="A0A1M5P9C4"/>
<proteinExistence type="predicted"/>
<sequence length="47" mass="5571">MVFKIDAMISHILHLPFPEQLDDDIWAQKWAQVQWLVENNIVAPKQI</sequence>
<organism evidence="1 2">
    <name type="scientific">Flavobacterium fluvii</name>
    <dbReference type="NCBI Taxonomy" id="468056"/>
    <lineage>
        <taxon>Bacteria</taxon>
        <taxon>Pseudomonadati</taxon>
        <taxon>Bacteroidota</taxon>
        <taxon>Flavobacteriia</taxon>
        <taxon>Flavobacteriales</taxon>
        <taxon>Flavobacteriaceae</taxon>
        <taxon>Flavobacterium</taxon>
    </lineage>
</organism>
<protein>
    <submittedName>
        <fullName evidence="1">Uncharacterized protein</fullName>
    </submittedName>
</protein>
<gene>
    <name evidence="1" type="ORF">SAMN05443549_109115</name>
</gene>
<dbReference type="Proteomes" id="UP000184516">
    <property type="component" value="Unassembled WGS sequence"/>
</dbReference>